<dbReference type="InterPro" id="IPR031152">
    <property type="entry name" value="PLXDC"/>
</dbReference>
<keyword evidence="2 5" id="KW-0812">Transmembrane</keyword>
<evidence type="ECO:0000256" key="3">
    <source>
        <dbReference type="ARBA" id="ARBA00022729"/>
    </source>
</evidence>
<dbReference type="PANTHER" id="PTHR13055">
    <property type="entry name" value="TUMOR ENDOTHELIAL MARKER 7 RELATED"/>
    <property type="match status" value="1"/>
</dbReference>
<keyword evidence="5" id="KW-0472">Membrane</keyword>
<proteinExistence type="predicted"/>
<dbReference type="AlphaFoldDB" id="A0A8S1EAE0"/>
<comment type="caution">
    <text evidence="6">The sequence shown here is derived from an EMBL/GenBank/DDBJ whole genome shotgun (WGS) entry which is preliminary data.</text>
</comment>
<keyword evidence="4 5" id="KW-1133">Transmembrane helix</keyword>
<gene>
    <name evidence="6" type="ORF">CLODIP_2_CD03086</name>
</gene>
<sequence length="294" mass="33589">MVDKLLWIDMDKRKNVVTMNMDQMQEENVDIDTTMLKGTFFKQKIQNMTVSMQGGIQFQTTDRNLKVIAPLFAEFDRKHGQIIYRAVDNSVTVQWKDLKLDHEDYLEDKFSFQATLFDDGKIEFVYKEVPSTLKPVNRGSKSLFLGFYGVAERNLDEILDENSKNKESNLEFDSDIGGHPIHVGTVIYLVPNPSCSAFTQCQQCSGRVISTSPFSASSCAWRPSTNTCVQSVKTSKNGFRFDTSMKPLTTARQECLDYEWGIVEWIIYSNSTLFLIALAGVFACMTFLFCFYLE</sequence>
<comment type="subcellular location">
    <subcellularLocation>
        <location evidence="1">Membrane</location>
        <topology evidence="1">Single-pass type I membrane protein</topology>
    </subcellularLocation>
</comment>
<reference evidence="6 7" key="1">
    <citation type="submission" date="2020-04" db="EMBL/GenBank/DDBJ databases">
        <authorList>
            <person name="Alioto T."/>
            <person name="Alioto T."/>
            <person name="Gomez Garrido J."/>
        </authorList>
    </citation>
    <scope>NUCLEOTIDE SEQUENCE [LARGE SCALE GENOMIC DNA]</scope>
</reference>
<evidence type="ECO:0000256" key="1">
    <source>
        <dbReference type="ARBA" id="ARBA00004479"/>
    </source>
</evidence>
<dbReference type="Proteomes" id="UP000494165">
    <property type="component" value="Unassembled WGS sequence"/>
</dbReference>
<organism evidence="6 7">
    <name type="scientific">Cloeon dipterum</name>
    <dbReference type="NCBI Taxonomy" id="197152"/>
    <lineage>
        <taxon>Eukaryota</taxon>
        <taxon>Metazoa</taxon>
        <taxon>Ecdysozoa</taxon>
        <taxon>Arthropoda</taxon>
        <taxon>Hexapoda</taxon>
        <taxon>Insecta</taxon>
        <taxon>Pterygota</taxon>
        <taxon>Palaeoptera</taxon>
        <taxon>Ephemeroptera</taxon>
        <taxon>Pisciforma</taxon>
        <taxon>Baetidae</taxon>
        <taxon>Cloeon</taxon>
    </lineage>
</organism>
<keyword evidence="7" id="KW-1185">Reference proteome</keyword>
<dbReference type="OrthoDB" id="7399873at2759"/>
<dbReference type="GO" id="GO:0016020">
    <property type="term" value="C:membrane"/>
    <property type="evidence" value="ECO:0007669"/>
    <property type="project" value="UniProtKB-SubCell"/>
</dbReference>
<keyword evidence="3" id="KW-0732">Signal</keyword>
<feature type="transmembrane region" description="Helical" evidence="5">
    <location>
        <begin position="273"/>
        <end position="293"/>
    </location>
</feature>
<accession>A0A8S1EAE0</accession>
<evidence type="ECO:0000313" key="7">
    <source>
        <dbReference type="Proteomes" id="UP000494165"/>
    </source>
</evidence>
<protein>
    <submittedName>
        <fullName evidence="6">Uncharacterized protein</fullName>
    </submittedName>
</protein>
<evidence type="ECO:0000313" key="6">
    <source>
        <dbReference type="EMBL" id="CAB3387144.1"/>
    </source>
</evidence>
<evidence type="ECO:0000256" key="4">
    <source>
        <dbReference type="ARBA" id="ARBA00022989"/>
    </source>
</evidence>
<name>A0A8S1EAE0_9INSE</name>
<evidence type="ECO:0000256" key="5">
    <source>
        <dbReference type="SAM" id="Phobius"/>
    </source>
</evidence>
<dbReference type="PANTHER" id="PTHR13055:SF12">
    <property type="entry name" value="LD40707P"/>
    <property type="match status" value="1"/>
</dbReference>
<evidence type="ECO:0000256" key="2">
    <source>
        <dbReference type="ARBA" id="ARBA00022692"/>
    </source>
</evidence>
<dbReference type="EMBL" id="CADEPI010000541">
    <property type="protein sequence ID" value="CAB3387144.1"/>
    <property type="molecule type" value="Genomic_DNA"/>
</dbReference>